<dbReference type="RefSeq" id="WP_233728965.1">
    <property type="nucleotide sequence ID" value="NZ_JAJVCN010000002.1"/>
</dbReference>
<evidence type="ECO:0008006" key="4">
    <source>
        <dbReference type="Google" id="ProtNLM"/>
    </source>
</evidence>
<organism evidence="2 3">
    <name type="scientific">Kibdelosporangium philippinense</name>
    <dbReference type="NCBI Taxonomy" id="211113"/>
    <lineage>
        <taxon>Bacteria</taxon>
        <taxon>Bacillati</taxon>
        <taxon>Actinomycetota</taxon>
        <taxon>Actinomycetes</taxon>
        <taxon>Pseudonocardiales</taxon>
        <taxon>Pseudonocardiaceae</taxon>
        <taxon>Kibdelosporangium</taxon>
    </lineage>
</organism>
<reference evidence="2 3" key="1">
    <citation type="submission" date="2021-12" db="EMBL/GenBank/DDBJ databases">
        <title>Genome sequence of Kibdelosporangium philippinense ATCC 49844.</title>
        <authorList>
            <person name="Fedorov E.A."/>
            <person name="Omeragic M."/>
            <person name="Shalygina K.F."/>
            <person name="Maclea K.S."/>
        </authorList>
    </citation>
    <scope>NUCLEOTIDE SEQUENCE [LARGE SCALE GENOMIC DNA]</scope>
    <source>
        <strain evidence="2 3">ATCC 49844</strain>
    </source>
</reference>
<name>A0ABS8ZGV2_9PSEU</name>
<dbReference type="EMBL" id="JAJVCN010000002">
    <property type="protein sequence ID" value="MCE7007034.1"/>
    <property type="molecule type" value="Genomic_DNA"/>
</dbReference>
<keyword evidence="3" id="KW-1185">Reference proteome</keyword>
<feature type="region of interest" description="Disordered" evidence="1">
    <location>
        <begin position="1"/>
        <end position="44"/>
    </location>
</feature>
<gene>
    <name evidence="2" type="ORF">LWC34_30010</name>
</gene>
<protein>
    <recommendedName>
        <fullName evidence="4">DUF5753 domain-containing protein</fullName>
    </recommendedName>
</protein>
<sequence length="79" mass="8751">MQRLRQAMPAQTPGALFSVDLTSQSRTGRHRARRTTGPEPGREDLERHLVVNQLLVVHGRRPATTANRIAAALQRTSKG</sequence>
<comment type="caution">
    <text evidence="2">The sequence shown here is derived from an EMBL/GenBank/DDBJ whole genome shotgun (WGS) entry which is preliminary data.</text>
</comment>
<evidence type="ECO:0000313" key="3">
    <source>
        <dbReference type="Proteomes" id="UP001521150"/>
    </source>
</evidence>
<evidence type="ECO:0000313" key="2">
    <source>
        <dbReference type="EMBL" id="MCE7007034.1"/>
    </source>
</evidence>
<evidence type="ECO:0000256" key="1">
    <source>
        <dbReference type="SAM" id="MobiDB-lite"/>
    </source>
</evidence>
<dbReference type="Proteomes" id="UP001521150">
    <property type="component" value="Unassembled WGS sequence"/>
</dbReference>
<proteinExistence type="predicted"/>
<accession>A0ABS8ZGV2</accession>